<evidence type="ECO:0000313" key="3">
    <source>
        <dbReference type="EMBL" id="KAK2033632.1"/>
    </source>
</evidence>
<dbReference type="Pfam" id="PF15463">
    <property type="entry name" value="ECM11"/>
    <property type="match status" value="1"/>
</dbReference>
<dbReference type="PANTHER" id="PTHR28244">
    <property type="entry name" value="RNA POLYMERASE I-SPECIFIC TRANSCRIPTION INITIATION FACTOR RRN11"/>
    <property type="match status" value="1"/>
</dbReference>
<feature type="compositionally biased region" description="Polar residues" evidence="1">
    <location>
        <begin position="24"/>
        <end position="35"/>
    </location>
</feature>
<feature type="domain" description="Extracellular mutant protein 11 C-terminal" evidence="2">
    <location>
        <begin position="344"/>
        <end position="474"/>
    </location>
</feature>
<gene>
    <name evidence="3" type="ORF">LX32DRAFT_635071</name>
</gene>
<feature type="compositionally biased region" description="Polar residues" evidence="1">
    <location>
        <begin position="43"/>
        <end position="52"/>
    </location>
</feature>
<accession>A0AAD9HSE4</accession>
<feature type="region of interest" description="Disordered" evidence="1">
    <location>
        <begin position="360"/>
        <end position="380"/>
    </location>
</feature>
<sequence length="480" mass="54005">MPPSSGANRMAQYARNASLDSGLPNGNNSQVNQQRPDAPQLLAQPTHQSITESGKLPAPKPLAPTRALTSHMRQPGLPQQPFPAPMQASFNLPDSSSPRQHRQRAHSRSSDATGFWPESHIDSQFGSPTTHRSERYDVGIANHTRSPPPPIPTRSALENIQRSLDDDVPYIIGKDGSMRLLGNGQGQGLPAKHNDMPPLRMGPQLQDAYSTEPIYDSPGRRAPKVALHATTVRRSYESSVPMNDEEVFTDPPNHKVPQPQPNLRRIIRKEKAQESRRPALLEEDEEIEGSLASDYLASEDDHGTPRANYKMVAQSRPALQESPLPATTHGHRDKSRKRGRESCDYADDELRGMSYSQLREQPFDDDPARTSLRPVGPLTGDSLPVKLEHFRSQREADQKEFFRQMTVSDWERSGDWFLEQFGQVAQKLKEARKSKRDVVDRFETEIANREEAVRVRTENISRKLETIKHKGEDMIADKEI</sequence>
<feature type="region of interest" description="Disordered" evidence="1">
    <location>
        <begin position="1"/>
        <end position="160"/>
    </location>
</feature>
<evidence type="ECO:0000256" key="1">
    <source>
        <dbReference type="SAM" id="MobiDB-lite"/>
    </source>
</evidence>
<reference evidence="3" key="1">
    <citation type="submission" date="2021-06" db="EMBL/GenBank/DDBJ databases">
        <title>Comparative genomics, transcriptomics and evolutionary studies reveal genomic signatures of adaptation to plant cell wall in hemibiotrophic fungi.</title>
        <authorList>
            <consortium name="DOE Joint Genome Institute"/>
            <person name="Baroncelli R."/>
            <person name="Diaz J.F."/>
            <person name="Benocci T."/>
            <person name="Peng M."/>
            <person name="Battaglia E."/>
            <person name="Haridas S."/>
            <person name="Andreopoulos W."/>
            <person name="Labutti K."/>
            <person name="Pangilinan J."/>
            <person name="Floch G.L."/>
            <person name="Makela M.R."/>
            <person name="Henrissat B."/>
            <person name="Grigoriev I.V."/>
            <person name="Crouch J.A."/>
            <person name="De Vries R.P."/>
            <person name="Sukno S.A."/>
            <person name="Thon M.R."/>
        </authorList>
    </citation>
    <scope>NUCLEOTIDE SEQUENCE</scope>
    <source>
        <strain evidence="3">MAFF235873</strain>
    </source>
</reference>
<name>A0AAD9HSE4_9PEZI</name>
<dbReference type="AlphaFoldDB" id="A0AAD9HSE4"/>
<protein>
    <recommendedName>
        <fullName evidence="2">Extracellular mutant protein 11 C-terminal domain-containing protein</fullName>
    </recommendedName>
</protein>
<feature type="compositionally biased region" description="Basic residues" evidence="1">
    <location>
        <begin position="329"/>
        <end position="339"/>
    </location>
</feature>
<dbReference type="GO" id="GO:0017025">
    <property type="term" value="F:TBP-class protein binding"/>
    <property type="evidence" value="ECO:0007669"/>
    <property type="project" value="TreeGrafter"/>
</dbReference>
<evidence type="ECO:0000259" key="2">
    <source>
        <dbReference type="Pfam" id="PF15463"/>
    </source>
</evidence>
<feature type="region of interest" description="Disordered" evidence="1">
    <location>
        <begin position="236"/>
        <end position="260"/>
    </location>
</feature>
<dbReference type="EMBL" id="MU842820">
    <property type="protein sequence ID" value="KAK2033632.1"/>
    <property type="molecule type" value="Genomic_DNA"/>
</dbReference>
<dbReference type="Proteomes" id="UP001232148">
    <property type="component" value="Unassembled WGS sequence"/>
</dbReference>
<dbReference type="GO" id="GO:0042790">
    <property type="term" value="P:nucleolar large rRNA transcription by RNA polymerase I"/>
    <property type="evidence" value="ECO:0007669"/>
    <property type="project" value="TreeGrafter"/>
</dbReference>
<dbReference type="InterPro" id="IPR029178">
    <property type="entry name" value="Ecm11_C"/>
</dbReference>
<dbReference type="GO" id="GO:0001164">
    <property type="term" value="F:RNA polymerase I core promoter sequence-specific DNA binding"/>
    <property type="evidence" value="ECO:0007669"/>
    <property type="project" value="TreeGrafter"/>
</dbReference>
<keyword evidence="4" id="KW-1185">Reference proteome</keyword>
<feature type="region of interest" description="Disordered" evidence="1">
    <location>
        <begin position="179"/>
        <end position="204"/>
    </location>
</feature>
<dbReference type="PANTHER" id="PTHR28244:SF3">
    <property type="entry name" value="EXTRACELLULAR MUTANT PROTEIN 11 C-TERMINAL DOMAIN-CONTAINING PROTEIN"/>
    <property type="match status" value="1"/>
</dbReference>
<proteinExistence type="predicted"/>
<dbReference type="GO" id="GO:0070860">
    <property type="term" value="C:RNA polymerase I core factor complex"/>
    <property type="evidence" value="ECO:0007669"/>
    <property type="project" value="TreeGrafter"/>
</dbReference>
<evidence type="ECO:0000313" key="4">
    <source>
        <dbReference type="Proteomes" id="UP001232148"/>
    </source>
</evidence>
<organism evidence="3 4">
    <name type="scientific">Colletotrichum zoysiae</name>
    <dbReference type="NCBI Taxonomy" id="1216348"/>
    <lineage>
        <taxon>Eukaryota</taxon>
        <taxon>Fungi</taxon>
        <taxon>Dikarya</taxon>
        <taxon>Ascomycota</taxon>
        <taxon>Pezizomycotina</taxon>
        <taxon>Sordariomycetes</taxon>
        <taxon>Hypocreomycetidae</taxon>
        <taxon>Glomerellales</taxon>
        <taxon>Glomerellaceae</taxon>
        <taxon>Colletotrichum</taxon>
        <taxon>Colletotrichum graminicola species complex</taxon>
    </lineage>
</organism>
<dbReference type="InterPro" id="IPR053029">
    <property type="entry name" value="RNA_pol_I-specific_init_factor"/>
</dbReference>
<comment type="caution">
    <text evidence="3">The sequence shown here is derived from an EMBL/GenBank/DDBJ whole genome shotgun (WGS) entry which is preliminary data.</text>
</comment>
<feature type="region of interest" description="Disordered" evidence="1">
    <location>
        <begin position="315"/>
        <end position="342"/>
    </location>
</feature>